<dbReference type="AlphaFoldDB" id="A0A840F2P7"/>
<evidence type="ECO:0000256" key="4">
    <source>
        <dbReference type="ARBA" id="ARBA00022729"/>
    </source>
</evidence>
<keyword evidence="9" id="KW-1185">Reference proteome</keyword>
<evidence type="ECO:0000256" key="2">
    <source>
        <dbReference type="ARBA" id="ARBA00008814"/>
    </source>
</evidence>
<dbReference type="CDD" id="cd01146">
    <property type="entry name" value="FhuD"/>
    <property type="match status" value="1"/>
</dbReference>
<sequence>MFLKRISLCAAALVTASAVALSGCSSSDADGGESDSSSSPTSFVTPRTMPEGKGSGVADGVFPRTVKHFKGETDVAAAPKRVVVISTGQADALLTLGVVPVGSTSGDGADLVPAYLYDAFPDRKAELGGVADVGSRFEPNLEAVANLKPDLILMNKAGKDSDKLYASLAAIAPTVVTQGTGLYWKQDLLLLADALGKRDQAQTWLDEYQGDAADFGKTVDGSPTVSFLRKNGDRLRVFGVASFSGSVAEDAGLARPQTQSFTDETSHDISNEQLDQADADWIFYGVQGGDTAAVTGAPLWKTLQAVSDDHAVAVDDDVFYLNVGPTAARDVLDQLRAKLGR</sequence>
<comment type="caution">
    <text evidence="8">The sequence shown here is derived from an EMBL/GenBank/DDBJ whole genome shotgun (WGS) entry which is preliminary data.</text>
</comment>
<feature type="signal peptide" evidence="6">
    <location>
        <begin position="1"/>
        <end position="20"/>
    </location>
</feature>
<proteinExistence type="inferred from homology"/>
<dbReference type="GO" id="GO:0030288">
    <property type="term" value="C:outer membrane-bounded periplasmic space"/>
    <property type="evidence" value="ECO:0007669"/>
    <property type="project" value="TreeGrafter"/>
</dbReference>
<dbReference type="EMBL" id="JACIFP010000001">
    <property type="protein sequence ID" value="MBB4136733.1"/>
    <property type="molecule type" value="Genomic_DNA"/>
</dbReference>
<comment type="subcellular location">
    <subcellularLocation>
        <location evidence="1">Cell envelope</location>
    </subcellularLocation>
</comment>
<dbReference type="Gene3D" id="3.40.50.1980">
    <property type="entry name" value="Nitrogenase molybdenum iron protein domain"/>
    <property type="match status" value="2"/>
</dbReference>
<gene>
    <name evidence="8" type="ORF">BKA16_003285</name>
</gene>
<dbReference type="Pfam" id="PF01497">
    <property type="entry name" value="Peripla_BP_2"/>
    <property type="match status" value="1"/>
</dbReference>
<organism evidence="8 9">
    <name type="scientific">Gordonia humi</name>
    <dbReference type="NCBI Taxonomy" id="686429"/>
    <lineage>
        <taxon>Bacteria</taxon>
        <taxon>Bacillati</taxon>
        <taxon>Actinomycetota</taxon>
        <taxon>Actinomycetes</taxon>
        <taxon>Mycobacteriales</taxon>
        <taxon>Gordoniaceae</taxon>
        <taxon>Gordonia</taxon>
    </lineage>
</organism>
<dbReference type="PROSITE" id="PS50983">
    <property type="entry name" value="FE_B12_PBP"/>
    <property type="match status" value="1"/>
</dbReference>
<feature type="region of interest" description="Disordered" evidence="5">
    <location>
        <begin position="27"/>
        <end position="58"/>
    </location>
</feature>
<accession>A0A840F2P7</accession>
<dbReference type="PROSITE" id="PS51257">
    <property type="entry name" value="PROKAR_LIPOPROTEIN"/>
    <property type="match status" value="1"/>
</dbReference>
<evidence type="ECO:0000256" key="6">
    <source>
        <dbReference type="SAM" id="SignalP"/>
    </source>
</evidence>
<feature type="compositionally biased region" description="Low complexity" evidence="5">
    <location>
        <begin position="27"/>
        <end position="42"/>
    </location>
</feature>
<dbReference type="Proteomes" id="UP000551501">
    <property type="component" value="Unassembled WGS sequence"/>
</dbReference>
<protein>
    <submittedName>
        <fullName evidence="8">Iron complex transport system substrate-binding protein</fullName>
    </submittedName>
</protein>
<reference evidence="8 9" key="1">
    <citation type="submission" date="2020-08" db="EMBL/GenBank/DDBJ databases">
        <title>Sequencing the genomes of 1000 actinobacteria strains.</title>
        <authorList>
            <person name="Klenk H.-P."/>
        </authorList>
    </citation>
    <scope>NUCLEOTIDE SEQUENCE [LARGE SCALE GENOMIC DNA]</scope>
    <source>
        <strain evidence="8 9">DSM 45298</strain>
    </source>
</reference>
<evidence type="ECO:0000313" key="8">
    <source>
        <dbReference type="EMBL" id="MBB4136733.1"/>
    </source>
</evidence>
<feature type="domain" description="Fe/B12 periplasmic-binding" evidence="7">
    <location>
        <begin position="81"/>
        <end position="341"/>
    </location>
</feature>
<evidence type="ECO:0000256" key="3">
    <source>
        <dbReference type="ARBA" id="ARBA00022448"/>
    </source>
</evidence>
<dbReference type="SUPFAM" id="SSF53807">
    <property type="entry name" value="Helical backbone' metal receptor"/>
    <property type="match status" value="1"/>
</dbReference>
<evidence type="ECO:0000259" key="7">
    <source>
        <dbReference type="PROSITE" id="PS50983"/>
    </source>
</evidence>
<keyword evidence="3" id="KW-0813">Transport</keyword>
<dbReference type="InterPro" id="IPR002491">
    <property type="entry name" value="ABC_transptr_periplasmic_BD"/>
</dbReference>
<comment type="similarity">
    <text evidence="2">Belongs to the bacterial solute-binding protein 8 family.</text>
</comment>
<evidence type="ECO:0000256" key="1">
    <source>
        <dbReference type="ARBA" id="ARBA00004196"/>
    </source>
</evidence>
<dbReference type="PANTHER" id="PTHR30532:SF25">
    <property type="entry name" value="IRON(III) DICITRATE-BINDING PERIPLASMIC PROTEIN"/>
    <property type="match status" value="1"/>
</dbReference>
<keyword evidence="4 6" id="KW-0732">Signal</keyword>
<name>A0A840F2P7_9ACTN</name>
<dbReference type="PANTHER" id="PTHR30532">
    <property type="entry name" value="IRON III DICITRATE-BINDING PERIPLASMIC PROTEIN"/>
    <property type="match status" value="1"/>
</dbReference>
<dbReference type="RefSeq" id="WP_183371678.1">
    <property type="nucleotide sequence ID" value="NZ_BAABHL010000041.1"/>
</dbReference>
<evidence type="ECO:0000256" key="5">
    <source>
        <dbReference type="SAM" id="MobiDB-lite"/>
    </source>
</evidence>
<evidence type="ECO:0000313" key="9">
    <source>
        <dbReference type="Proteomes" id="UP000551501"/>
    </source>
</evidence>
<dbReference type="InterPro" id="IPR051313">
    <property type="entry name" value="Bact_iron-sidero_bind"/>
</dbReference>
<feature type="chain" id="PRO_5039212127" evidence="6">
    <location>
        <begin position="21"/>
        <end position="341"/>
    </location>
</feature>
<dbReference type="GO" id="GO:1901678">
    <property type="term" value="P:iron coordination entity transport"/>
    <property type="evidence" value="ECO:0007669"/>
    <property type="project" value="UniProtKB-ARBA"/>
</dbReference>